<accession>A0AAV2FAG7</accession>
<name>A0AAV2FAG7_9ROSI</name>
<evidence type="ECO:0000313" key="3">
    <source>
        <dbReference type="Proteomes" id="UP001497516"/>
    </source>
</evidence>
<organism evidence="2 3">
    <name type="scientific">Linum trigynum</name>
    <dbReference type="NCBI Taxonomy" id="586398"/>
    <lineage>
        <taxon>Eukaryota</taxon>
        <taxon>Viridiplantae</taxon>
        <taxon>Streptophyta</taxon>
        <taxon>Embryophyta</taxon>
        <taxon>Tracheophyta</taxon>
        <taxon>Spermatophyta</taxon>
        <taxon>Magnoliopsida</taxon>
        <taxon>eudicotyledons</taxon>
        <taxon>Gunneridae</taxon>
        <taxon>Pentapetalae</taxon>
        <taxon>rosids</taxon>
        <taxon>fabids</taxon>
        <taxon>Malpighiales</taxon>
        <taxon>Linaceae</taxon>
        <taxon>Linum</taxon>
    </lineage>
</organism>
<reference evidence="2 3" key="1">
    <citation type="submission" date="2024-04" db="EMBL/GenBank/DDBJ databases">
        <authorList>
            <person name="Fracassetti M."/>
        </authorList>
    </citation>
    <scope>NUCLEOTIDE SEQUENCE [LARGE SCALE GENOMIC DNA]</scope>
</reference>
<sequence>MVQEVAASLDFDAMEHNDVDPQTPSFPTPTGGPTSSPIDTSSPTTIVPSPISTAESGAPLPTSTAASPTPTAESGAKTTTLSPAEPQPSPRPAPHHSTRVTQPPLRL</sequence>
<evidence type="ECO:0000256" key="1">
    <source>
        <dbReference type="SAM" id="MobiDB-lite"/>
    </source>
</evidence>
<feature type="region of interest" description="Disordered" evidence="1">
    <location>
        <begin position="1"/>
        <end position="107"/>
    </location>
</feature>
<protein>
    <submittedName>
        <fullName evidence="2">Uncharacterized protein</fullName>
    </submittedName>
</protein>
<gene>
    <name evidence="2" type="ORF">LTRI10_LOCUS35230</name>
</gene>
<proteinExistence type="predicted"/>
<keyword evidence="3" id="KW-1185">Reference proteome</keyword>
<dbReference type="AlphaFoldDB" id="A0AAV2FAG7"/>
<dbReference type="EMBL" id="OZ034819">
    <property type="protein sequence ID" value="CAL1394748.1"/>
    <property type="molecule type" value="Genomic_DNA"/>
</dbReference>
<evidence type="ECO:0000313" key="2">
    <source>
        <dbReference type="EMBL" id="CAL1394748.1"/>
    </source>
</evidence>
<feature type="compositionally biased region" description="Low complexity" evidence="1">
    <location>
        <begin position="23"/>
        <end position="74"/>
    </location>
</feature>
<dbReference type="Proteomes" id="UP001497516">
    <property type="component" value="Chromosome 6"/>
</dbReference>